<dbReference type="PANTHER" id="PTHR43133:SF46">
    <property type="entry name" value="RNA POLYMERASE SIGMA-70 FACTOR ECF SUBFAMILY"/>
    <property type="match status" value="1"/>
</dbReference>
<evidence type="ECO:0000313" key="9">
    <source>
        <dbReference type="Proteomes" id="UP000319209"/>
    </source>
</evidence>
<evidence type="ECO:0000259" key="6">
    <source>
        <dbReference type="Pfam" id="PF04542"/>
    </source>
</evidence>
<reference evidence="8 9" key="1">
    <citation type="submission" date="2019-07" db="EMBL/GenBank/DDBJ databases">
        <title>Genome sequencing for Formosa sp. PS13.</title>
        <authorList>
            <person name="Park S.-J."/>
        </authorList>
    </citation>
    <scope>NUCLEOTIDE SEQUENCE [LARGE SCALE GENOMIC DNA]</scope>
    <source>
        <strain evidence="8 9">PS13</strain>
    </source>
</reference>
<dbReference type="OrthoDB" id="1100095at2"/>
<evidence type="ECO:0000259" key="7">
    <source>
        <dbReference type="Pfam" id="PF04545"/>
    </source>
</evidence>
<dbReference type="RefSeq" id="WP_143382069.1">
    <property type="nucleotide sequence ID" value="NZ_CP041637.1"/>
</dbReference>
<evidence type="ECO:0000256" key="1">
    <source>
        <dbReference type="ARBA" id="ARBA00010641"/>
    </source>
</evidence>
<dbReference type="SUPFAM" id="SSF88659">
    <property type="entry name" value="Sigma3 and sigma4 domains of RNA polymerase sigma factors"/>
    <property type="match status" value="1"/>
</dbReference>
<dbReference type="Proteomes" id="UP000319209">
    <property type="component" value="Chromosome"/>
</dbReference>
<protein>
    <submittedName>
        <fullName evidence="8">Sigma-70 family RNA polymerase sigma factor</fullName>
    </submittedName>
</protein>
<dbReference type="GO" id="GO:0006352">
    <property type="term" value="P:DNA-templated transcription initiation"/>
    <property type="evidence" value="ECO:0007669"/>
    <property type="project" value="InterPro"/>
</dbReference>
<dbReference type="Gene3D" id="1.10.10.10">
    <property type="entry name" value="Winged helix-like DNA-binding domain superfamily/Winged helix DNA-binding domain"/>
    <property type="match status" value="1"/>
</dbReference>
<evidence type="ECO:0000313" key="8">
    <source>
        <dbReference type="EMBL" id="QDO95161.1"/>
    </source>
</evidence>
<dbReference type="InterPro" id="IPR013324">
    <property type="entry name" value="RNA_pol_sigma_r3/r4-like"/>
</dbReference>
<dbReference type="NCBIfam" id="TIGR02937">
    <property type="entry name" value="sigma70-ECF"/>
    <property type="match status" value="1"/>
</dbReference>
<dbReference type="InterPro" id="IPR039425">
    <property type="entry name" value="RNA_pol_sigma-70-like"/>
</dbReference>
<dbReference type="PANTHER" id="PTHR43133">
    <property type="entry name" value="RNA POLYMERASE ECF-TYPE SIGMA FACTO"/>
    <property type="match status" value="1"/>
</dbReference>
<proteinExistence type="inferred from homology"/>
<dbReference type="GO" id="GO:0003677">
    <property type="term" value="F:DNA binding"/>
    <property type="evidence" value="ECO:0007669"/>
    <property type="project" value="UniProtKB-KW"/>
</dbReference>
<keyword evidence="4" id="KW-0238">DNA-binding</keyword>
<evidence type="ECO:0000256" key="3">
    <source>
        <dbReference type="ARBA" id="ARBA00023082"/>
    </source>
</evidence>
<organism evidence="8 9">
    <name type="scientific">Formosa sediminum</name>
    <dbReference type="NCBI Taxonomy" id="2594004"/>
    <lineage>
        <taxon>Bacteria</taxon>
        <taxon>Pseudomonadati</taxon>
        <taxon>Bacteroidota</taxon>
        <taxon>Flavobacteriia</taxon>
        <taxon>Flavobacteriales</taxon>
        <taxon>Flavobacteriaceae</taxon>
        <taxon>Formosa</taxon>
    </lineage>
</organism>
<keyword evidence="5" id="KW-0804">Transcription</keyword>
<dbReference type="InterPro" id="IPR007627">
    <property type="entry name" value="RNA_pol_sigma70_r2"/>
</dbReference>
<name>A0A516GUG8_9FLAO</name>
<accession>A0A516GUG8</accession>
<keyword evidence="2" id="KW-0805">Transcription regulation</keyword>
<gene>
    <name evidence="8" type="ORF">FNB79_14660</name>
</gene>
<keyword evidence="3" id="KW-0731">Sigma factor</keyword>
<evidence type="ECO:0000256" key="5">
    <source>
        <dbReference type="ARBA" id="ARBA00023163"/>
    </source>
</evidence>
<evidence type="ECO:0000256" key="4">
    <source>
        <dbReference type="ARBA" id="ARBA00023125"/>
    </source>
</evidence>
<feature type="domain" description="RNA polymerase sigma-70 region 4" evidence="7">
    <location>
        <begin position="116"/>
        <end position="163"/>
    </location>
</feature>
<feature type="domain" description="RNA polymerase sigma-70 region 2" evidence="6">
    <location>
        <begin position="18"/>
        <end position="73"/>
    </location>
</feature>
<dbReference type="InterPro" id="IPR014284">
    <property type="entry name" value="RNA_pol_sigma-70_dom"/>
</dbReference>
<comment type="similarity">
    <text evidence="1">Belongs to the sigma-70 factor family. ECF subfamily.</text>
</comment>
<dbReference type="AlphaFoldDB" id="A0A516GUG8"/>
<dbReference type="Gene3D" id="1.10.1740.10">
    <property type="match status" value="1"/>
</dbReference>
<dbReference type="InterPro" id="IPR036388">
    <property type="entry name" value="WH-like_DNA-bd_sf"/>
</dbReference>
<keyword evidence="9" id="KW-1185">Reference proteome</keyword>
<dbReference type="CDD" id="cd06171">
    <property type="entry name" value="Sigma70_r4"/>
    <property type="match status" value="1"/>
</dbReference>
<dbReference type="InterPro" id="IPR013325">
    <property type="entry name" value="RNA_pol_sigma_r2"/>
</dbReference>
<dbReference type="Pfam" id="PF04542">
    <property type="entry name" value="Sigma70_r2"/>
    <property type="match status" value="1"/>
</dbReference>
<dbReference type="Pfam" id="PF04545">
    <property type="entry name" value="Sigma70_r4"/>
    <property type="match status" value="1"/>
</dbReference>
<dbReference type="SUPFAM" id="SSF88946">
    <property type="entry name" value="Sigma2 domain of RNA polymerase sigma factors"/>
    <property type="match status" value="1"/>
</dbReference>
<dbReference type="GO" id="GO:0016987">
    <property type="term" value="F:sigma factor activity"/>
    <property type="evidence" value="ECO:0007669"/>
    <property type="project" value="UniProtKB-KW"/>
</dbReference>
<sequence>MNKTQDYNNAYNMYWYELFAYANNILRSREAAEDIIQEVFLDLWKRLDDLSIDHYRAYLYKAVKFQCAKKLRSTPFTEIMLEKLEGTLNNDESEAIKSIEENKLLLVQKIDILAHDVLPERCLLIFKLRFKENLSYKEIANRLDISTSTVDNQINKALRILRESGVYNSEMVLFQILLAGLTLV</sequence>
<dbReference type="EMBL" id="CP041637">
    <property type="protein sequence ID" value="QDO95161.1"/>
    <property type="molecule type" value="Genomic_DNA"/>
</dbReference>
<evidence type="ECO:0000256" key="2">
    <source>
        <dbReference type="ARBA" id="ARBA00023015"/>
    </source>
</evidence>
<dbReference type="InterPro" id="IPR007630">
    <property type="entry name" value="RNA_pol_sigma70_r4"/>
</dbReference>
<dbReference type="KEGG" id="fop:FNB79_14660"/>